<organism evidence="2 3">
    <name type="scientific">Pilibacter termitis</name>
    <dbReference type="NCBI Taxonomy" id="263852"/>
    <lineage>
        <taxon>Bacteria</taxon>
        <taxon>Bacillati</taxon>
        <taxon>Bacillota</taxon>
        <taxon>Bacilli</taxon>
        <taxon>Lactobacillales</taxon>
        <taxon>Enterococcaceae</taxon>
        <taxon>Pilibacter</taxon>
    </lineage>
</organism>
<evidence type="ECO:0000313" key="3">
    <source>
        <dbReference type="Proteomes" id="UP000190328"/>
    </source>
</evidence>
<keyword evidence="1" id="KW-0472">Membrane</keyword>
<dbReference type="RefSeq" id="WP_078806675.1">
    <property type="nucleotide sequence ID" value="NZ_FUXI01000006.1"/>
</dbReference>
<proteinExistence type="predicted"/>
<keyword evidence="3" id="KW-1185">Reference proteome</keyword>
<dbReference type="EMBL" id="FUXI01000006">
    <property type="protein sequence ID" value="SJZ55717.1"/>
    <property type="molecule type" value="Genomic_DNA"/>
</dbReference>
<dbReference type="AlphaFoldDB" id="A0A1T4LM92"/>
<protein>
    <submittedName>
        <fullName evidence="2">Uncharacterized protein</fullName>
    </submittedName>
</protein>
<evidence type="ECO:0000256" key="1">
    <source>
        <dbReference type="SAM" id="Phobius"/>
    </source>
</evidence>
<accession>A0A1T4LM92</accession>
<keyword evidence="1" id="KW-0812">Transmembrane</keyword>
<gene>
    <name evidence="2" type="ORF">SAMN02745116_00720</name>
</gene>
<reference evidence="2 3" key="1">
    <citation type="submission" date="2017-02" db="EMBL/GenBank/DDBJ databases">
        <authorList>
            <person name="Peterson S.W."/>
        </authorList>
    </citation>
    <scope>NUCLEOTIDE SEQUENCE [LARGE SCALE GENOMIC DNA]</scope>
    <source>
        <strain evidence="2 3">ATCC BAA-1030</strain>
    </source>
</reference>
<feature type="transmembrane region" description="Helical" evidence="1">
    <location>
        <begin position="7"/>
        <end position="25"/>
    </location>
</feature>
<name>A0A1T4LM92_9ENTE</name>
<keyword evidence="1" id="KW-1133">Transmembrane helix</keyword>
<evidence type="ECO:0000313" key="2">
    <source>
        <dbReference type="EMBL" id="SJZ55717.1"/>
    </source>
</evidence>
<dbReference type="Proteomes" id="UP000190328">
    <property type="component" value="Unassembled WGS sequence"/>
</dbReference>
<sequence>MTVIIECIVLIGVIIGAIFATRLATHSNEQEELRLRGIHQKRKLQDLKEEIEDLYRKDLTGVLRFPLSSDSAEGYLVRYKFYLSEMVENSTIDEMENLEIIPELRLVIERLIAQVNLQEKIDAICGDSVFPEDSVAPLTLPDLAEISVDDIILSDIKHDFQLFEKHFHEIYLVKEHEPESVAENLIANLPEHSTFTYFFDEDTFYIIASNTWGVFIQEILEQLNCE</sequence>